<feature type="transmembrane region" description="Helical" evidence="6">
    <location>
        <begin position="120"/>
        <end position="138"/>
    </location>
</feature>
<comment type="subcellular location">
    <subcellularLocation>
        <location evidence="1">Cell membrane</location>
        <topology evidence="1">Multi-pass membrane protein</topology>
    </subcellularLocation>
</comment>
<evidence type="ECO:0000256" key="4">
    <source>
        <dbReference type="ARBA" id="ARBA00022989"/>
    </source>
</evidence>
<comment type="caution">
    <text evidence="7">The sequence shown here is derived from an EMBL/GenBank/DDBJ whole genome shotgun (WGS) entry which is preliminary data.</text>
</comment>
<evidence type="ECO:0000313" key="8">
    <source>
        <dbReference type="Proteomes" id="UP001158066"/>
    </source>
</evidence>
<protein>
    <submittedName>
        <fullName evidence="7">Monosaccharide ABC transporter membrane protein, CUT2 family</fullName>
    </submittedName>
</protein>
<feature type="transmembrane region" description="Helical" evidence="6">
    <location>
        <begin position="158"/>
        <end position="179"/>
    </location>
</feature>
<dbReference type="AlphaFoldDB" id="A0AA45WYI6"/>
<evidence type="ECO:0000256" key="6">
    <source>
        <dbReference type="SAM" id="Phobius"/>
    </source>
</evidence>
<feature type="transmembrane region" description="Helical" evidence="6">
    <location>
        <begin position="14"/>
        <end position="35"/>
    </location>
</feature>
<evidence type="ECO:0000313" key="7">
    <source>
        <dbReference type="EMBL" id="SMP69228.1"/>
    </source>
</evidence>
<reference evidence="7" key="1">
    <citation type="submission" date="2017-05" db="EMBL/GenBank/DDBJ databases">
        <authorList>
            <person name="Varghese N."/>
            <person name="Submissions S."/>
        </authorList>
    </citation>
    <scope>NUCLEOTIDE SEQUENCE</scope>
    <source>
        <strain evidence="7">Su22</strain>
    </source>
</reference>
<keyword evidence="2" id="KW-1003">Cell membrane</keyword>
<dbReference type="GO" id="GO:0022857">
    <property type="term" value="F:transmembrane transporter activity"/>
    <property type="evidence" value="ECO:0007669"/>
    <property type="project" value="InterPro"/>
</dbReference>
<keyword evidence="5 6" id="KW-0472">Membrane</keyword>
<evidence type="ECO:0000256" key="2">
    <source>
        <dbReference type="ARBA" id="ARBA00022475"/>
    </source>
</evidence>
<feature type="transmembrane region" description="Helical" evidence="6">
    <location>
        <begin position="86"/>
        <end position="108"/>
    </location>
</feature>
<dbReference type="GO" id="GO:0005886">
    <property type="term" value="C:plasma membrane"/>
    <property type="evidence" value="ECO:0007669"/>
    <property type="project" value="UniProtKB-SubCell"/>
</dbReference>
<evidence type="ECO:0000256" key="5">
    <source>
        <dbReference type="ARBA" id="ARBA00023136"/>
    </source>
</evidence>
<dbReference type="Proteomes" id="UP001158066">
    <property type="component" value="Unassembled WGS sequence"/>
</dbReference>
<dbReference type="InterPro" id="IPR001851">
    <property type="entry name" value="ABC_transp_permease"/>
</dbReference>
<sequence>MFSFKKSSVDISKFSIFLILVFFIIVSSFLNPNFLSSGNIINILRQLAVPVLLSFGAMMLVISGMIDLSAGSVLALAGVLSVSSYKITGSLAVAVVVGLAVGVFANLINALMVVEFKVPAFIATLAMQMVARGAALHYTGGQNILQIGSYTVFGQGHIGPIPISVIIMTAVTGIIYYIMKHTKLGRSMYAIGGNEEAAIASGINVKKNKYLTYMINGLLVGAAGILFMSRVNAGLSNGAIGYEMEGLTATIVGGTSFSGGAGSTFGTLIGALIIGVLNNIMNLTSVNTYIQQIVKGTIIAVAVVWDIKSKRGGRKTTRKIRGEKNPEQSVEG</sequence>
<proteinExistence type="predicted"/>
<organism evidence="7 8">
    <name type="scientific">Anoxynatronum buryatiense</name>
    <dbReference type="NCBI Taxonomy" id="489973"/>
    <lineage>
        <taxon>Bacteria</taxon>
        <taxon>Bacillati</taxon>
        <taxon>Bacillota</taxon>
        <taxon>Clostridia</taxon>
        <taxon>Eubacteriales</taxon>
        <taxon>Clostridiaceae</taxon>
        <taxon>Anoxynatronum</taxon>
    </lineage>
</organism>
<keyword evidence="4 6" id="KW-1133">Transmembrane helix</keyword>
<dbReference type="RefSeq" id="WP_283410596.1">
    <property type="nucleotide sequence ID" value="NZ_FXUF01000018.1"/>
</dbReference>
<accession>A0AA45WYI6</accession>
<feature type="transmembrane region" description="Helical" evidence="6">
    <location>
        <begin position="47"/>
        <end position="66"/>
    </location>
</feature>
<evidence type="ECO:0000256" key="1">
    <source>
        <dbReference type="ARBA" id="ARBA00004651"/>
    </source>
</evidence>
<dbReference type="Pfam" id="PF02653">
    <property type="entry name" value="BPD_transp_2"/>
    <property type="match status" value="1"/>
</dbReference>
<dbReference type="CDD" id="cd06579">
    <property type="entry name" value="TM_PBP1_transp_AraH_like"/>
    <property type="match status" value="1"/>
</dbReference>
<keyword evidence="3 6" id="KW-0812">Transmembrane</keyword>
<dbReference type="EMBL" id="FXUF01000018">
    <property type="protein sequence ID" value="SMP69228.1"/>
    <property type="molecule type" value="Genomic_DNA"/>
</dbReference>
<name>A0AA45WYI6_9CLOT</name>
<evidence type="ECO:0000256" key="3">
    <source>
        <dbReference type="ARBA" id="ARBA00022692"/>
    </source>
</evidence>
<gene>
    <name evidence="7" type="ORF">SAMN06296020_11831</name>
</gene>
<feature type="transmembrane region" description="Helical" evidence="6">
    <location>
        <begin position="251"/>
        <end position="277"/>
    </location>
</feature>
<dbReference type="PANTHER" id="PTHR32196">
    <property type="entry name" value="ABC TRANSPORTER PERMEASE PROTEIN YPHD-RELATED-RELATED"/>
    <property type="match status" value="1"/>
</dbReference>
<feature type="transmembrane region" description="Helical" evidence="6">
    <location>
        <begin position="210"/>
        <end position="231"/>
    </location>
</feature>
<keyword evidence="8" id="KW-1185">Reference proteome</keyword>
<dbReference type="PANTHER" id="PTHR32196:SF72">
    <property type="entry name" value="RIBOSE IMPORT PERMEASE PROTEIN RBSC"/>
    <property type="match status" value="1"/>
</dbReference>